<evidence type="ECO:0000313" key="7">
    <source>
        <dbReference type="Proteomes" id="UP000263957"/>
    </source>
</evidence>
<dbReference type="Pfam" id="PF11188">
    <property type="entry name" value="DUF2975"/>
    <property type="match status" value="1"/>
</dbReference>
<keyword evidence="1" id="KW-1133">Transmembrane helix</keyword>
<dbReference type="EMBL" id="DOGS01000150">
    <property type="protein sequence ID" value="HBQ48710.1"/>
    <property type="molecule type" value="Genomic_DNA"/>
</dbReference>
<sequence>MSPRNLLPDRTRMTCRILKWLSLAVVAMIVVTYFAADITAAMTDAIWAGLQPQVRDDVTYTSGKKLMLQSLSAVGYFSLALIALGAARVFGVFQKGVVFAPAAVRAVRFLGIMVFVFAAIQLVLPTLMVLAITYDNGEDKRALTIAINSKELILLMIGAIIMVIGQVLTQATDIAQENEQFI</sequence>
<dbReference type="Proteomes" id="UP000263957">
    <property type="component" value="Unassembled WGS sequence"/>
</dbReference>
<feature type="transmembrane region" description="Helical" evidence="1">
    <location>
        <begin position="67"/>
        <end position="90"/>
    </location>
</feature>
<evidence type="ECO:0000313" key="4">
    <source>
        <dbReference type="EMBL" id="KCZ65063.1"/>
    </source>
</evidence>
<feature type="transmembrane region" description="Helical" evidence="1">
    <location>
        <begin position="20"/>
        <end position="47"/>
    </location>
</feature>
<keyword evidence="5" id="KW-1185">Reference proteome</keyword>
<evidence type="ECO:0000313" key="6">
    <source>
        <dbReference type="Proteomes" id="UP000259173"/>
    </source>
</evidence>
<name>A0A059EBN6_9PROT</name>
<evidence type="ECO:0000313" key="3">
    <source>
        <dbReference type="EMBL" id="HBQ48710.1"/>
    </source>
</evidence>
<reference evidence="6 7" key="2">
    <citation type="journal article" date="2018" name="Nat. Biotechnol.">
        <title>A standardized bacterial taxonomy based on genome phylogeny substantially revises the tree of life.</title>
        <authorList>
            <person name="Parks D.H."/>
            <person name="Chuvochina M."/>
            <person name="Waite D.W."/>
            <person name="Rinke C."/>
            <person name="Skarshewski A."/>
            <person name="Chaumeil P.A."/>
            <person name="Hugenholtz P."/>
        </authorList>
    </citation>
    <scope>NUCLEOTIDE SEQUENCE [LARGE SCALE GENOMIC DNA]</scope>
    <source>
        <strain evidence="3">UBA10378</strain>
        <strain evidence="2">UBA8557</strain>
    </source>
</reference>
<dbReference type="AlphaFoldDB" id="A0A059EBN6"/>
<evidence type="ECO:0000313" key="5">
    <source>
        <dbReference type="Proteomes" id="UP000024547"/>
    </source>
</evidence>
<dbReference type="Proteomes" id="UP000024547">
    <property type="component" value="Unassembled WGS sequence"/>
</dbReference>
<comment type="caution">
    <text evidence="4">The sequence shown here is derived from an EMBL/GenBank/DDBJ whole genome shotgun (WGS) entry which is preliminary data.</text>
</comment>
<reference evidence="4 5" key="1">
    <citation type="journal article" date="2014" name="Antonie Van Leeuwenhoek">
        <title>Hyphomonas beringensis sp. nov. and Hyphomonas chukchiensis sp. nov., isolated from surface seawater of the Bering Sea and Chukchi Sea.</title>
        <authorList>
            <person name="Li C."/>
            <person name="Lai Q."/>
            <person name="Li G."/>
            <person name="Dong C."/>
            <person name="Wang J."/>
            <person name="Liao Y."/>
            <person name="Shao Z."/>
        </authorList>
    </citation>
    <scope>NUCLEOTIDE SEQUENCE [LARGE SCALE GENOMIC DNA]</scope>
    <source>
        <strain evidence="4 5">22II1-22F38</strain>
    </source>
</reference>
<keyword evidence="1" id="KW-0812">Transmembrane</keyword>
<accession>A0A059EBN6</accession>
<evidence type="ECO:0000313" key="2">
    <source>
        <dbReference type="EMBL" id="HAE95634.1"/>
    </source>
</evidence>
<gene>
    <name evidence="2" type="ORF">DCG65_13850</name>
    <name evidence="3" type="ORF">DD728_07465</name>
    <name evidence="4" type="ORF">HY36_01415</name>
</gene>
<organism evidence="4 5">
    <name type="scientific">Hyphomonas atlantica</name>
    <dbReference type="NCBI Taxonomy" id="1280948"/>
    <lineage>
        <taxon>Bacteria</taxon>
        <taxon>Pseudomonadati</taxon>
        <taxon>Pseudomonadota</taxon>
        <taxon>Alphaproteobacteria</taxon>
        <taxon>Hyphomonadales</taxon>
        <taxon>Hyphomonadaceae</taxon>
        <taxon>Hyphomonas</taxon>
    </lineage>
</organism>
<feature type="transmembrane region" description="Helical" evidence="1">
    <location>
        <begin position="110"/>
        <end position="132"/>
    </location>
</feature>
<dbReference type="Proteomes" id="UP000259173">
    <property type="component" value="Unassembled WGS sequence"/>
</dbReference>
<feature type="transmembrane region" description="Helical" evidence="1">
    <location>
        <begin position="152"/>
        <end position="169"/>
    </location>
</feature>
<dbReference type="InterPro" id="IPR021354">
    <property type="entry name" value="DUF2975"/>
</dbReference>
<evidence type="ECO:0000256" key="1">
    <source>
        <dbReference type="SAM" id="Phobius"/>
    </source>
</evidence>
<dbReference type="PATRIC" id="fig|1280948.3.peg.275"/>
<dbReference type="EMBL" id="DMBR01000415">
    <property type="protein sequence ID" value="HAE95634.1"/>
    <property type="molecule type" value="Genomic_DNA"/>
</dbReference>
<dbReference type="STRING" id="1280948.HY36_01415"/>
<keyword evidence="1" id="KW-0472">Membrane</keyword>
<proteinExistence type="predicted"/>
<protein>
    <submittedName>
        <fullName evidence="2">DUF2975 domain-containing protein</fullName>
    </submittedName>
</protein>
<dbReference type="RefSeq" id="WP_035547252.1">
    <property type="nucleotide sequence ID" value="NZ_AWFH01000001.1"/>
</dbReference>
<dbReference type="EMBL" id="AWFH01000001">
    <property type="protein sequence ID" value="KCZ65063.1"/>
    <property type="molecule type" value="Genomic_DNA"/>
</dbReference>
<dbReference type="eggNOG" id="ENOG50339QN">
    <property type="taxonomic scope" value="Bacteria"/>
</dbReference>